<dbReference type="STRING" id="1513896.SAMN05660841_03447"/>
<gene>
    <name evidence="1" type="ORF">SAMN05660841_03447</name>
</gene>
<protein>
    <submittedName>
        <fullName evidence="1">Uncharacterized protein</fullName>
    </submittedName>
</protein>
<organism evidence="1 2">
    <name type="scientific">Sphingobacterium nematocida</name>
    <dbReference type="NCBI Taxonomy" id="1513896"/>
    <lineage>
        <taxon>Bacteria</taxon>
        <taxon>Pseudomonadati</taxon>
        <taxon>Bacteroidota</taxon>
        <taxon>Sphingobacteriia</taxon>
        <taxon>Sphingobacteriales</taxon>
        <taxon>Sphingobacteriaceae</taxon>
        <taxon>Sphingobacterium</taxon>
    </lineage>
</organism>
<keyword evidence="2" id="KW-1185">Reference proteome</keyword>
<dbReference type="EMBL" id="FUZF01000018">
    <property type="protein sequence ID" value="SKB98746.1"/>
    <property type="molecule type" value="Genomic_DNA"/>
</dbReference>
<evidence type="ECO:0000313" key="1">
    <source>
        <dbReference type="EMBL" id="SKB98746.1"/>
    </source>
</evidence>
<name>A0A1T5FRG9_9SPHI</name>
<accession>A0A1T5FRG9</accession>
<reference evidence="2" key="1">
    <citation type="submission" date="2017-02" db="EMBL/GenBank/DDBJ databases">
        <authorList>
            <person name="Varghese N."/>
            <person name="Submissions S."/>
        </authorList>
    </citation>
    <scope>NUCLEOTIDE SEQUENCE [LARGE SCALE GENOMIC DNA]</scope>
    <source>
        <strain evidence="2">DSM 24091</strain>
    </source>
</reference>
<dbReference type="OrthoDB" id="713105at2"/>
<proteinExistence type="predicted"/>
<sequence>MVENSTTIYEEAYNSDLKEVVTETEVKFETKIRNGIQSLAKEPSQSVIDNILAYSKTFVSK</sequence>
<dbReference type="AlphaFoldDB" id="A0A1T5FRG9"/>
<dbReference type="Proteomes" id="UP000190150">
    <property type="component" value="Unassembled WGS sequence"/>
</dbReference>
<evidence type="ECO:0000313" key="2">
    <source>
        <dbReference type="Proteomes" id="UP000190150"/>
    </source>
</evidence>